<gene>
    <name evidence="3" type="primary">dnaJ_1</name>
    <name evidence="3" type="ORF">HDIA_0739</name>
</gene>
<dbReference type="CDD" id="cd06257">
    <property type="entry name" value="DnaJ"/>
    <property type="match status" value="1"/>
</dbReference>
<dbReference type="InterPro" id="IPR001623">
    <property type="entry name" value="DnaJ_domain"/>
</dbReference>
<dbReference type="GO" id="GO:0042026">
    <property type="term" value="P:protein refolding"/>
    <property type="evidence" value="ECO:0007669"/>
    <property type="project" value="TreeGrafter"/>
</dbReference>
<evidence type="ECO:0000259" key="2">
    <source>
        <dbReference type="PROSITE" id="PS50076"/>
    </source>
</evidence>
<keyword evidence="4" id="KW-1185">Reference proteome</keyword>
<accession>A0A2C9D208</accession>
<organism evidence="3 4">
    <name type="scientific">Hartmannibacter diazotrophicus</name>
    <dbReference type="NCBI Taxonomy" id="1482074"/>
    <lineage>
        <taxon>Bacteria</taxon>
        <taxon>Pseudomonadati</taxon>
        <taxon>Pseudomonadota</taxon>
        <taxon>Alphaproteobacteria</taxon>
        <taxon>Hyphomicrobiales</taxon>
        <taxon>Pleomorphomonadaceae</taxon>
        <taxon>Hartmannibacter</taxon>
    </lineage>
</organism>
<evidence type="ECO:0000256" key="1">
    <source>
        <dbReference type="ARBA" id="ARBA00023186"/>
    </source>
</evidence>
<dbReference type="EMBL" id="LT960614">
    <property type="protein sequence ID" value="SON54280.1"/>
    <property type="molecule type" value="Genomic_DNA"/>
</dbReference>
<dbReference type="KEGG" id="hdi:HDIA_0739"/>
<dbReference type="PANTHER" id="PTHR43096:SF52">
    <property type="entry name" value="DNAJ HOMOLOG 1, MITOCHONDRIAL-RELATED"/>
    <property type="match status" value="1"/>
</dbReference>
<dbReference type="SMART" id="SM00271">
    <property type="entry name" value="DnaJ"/>
    <property type="match status" value="1"/>
</dbReference>
<dbReference type="GO" id="GO:0051082">
    <property type="term" value="F:unfolded protein binding"/>
    <property type="evidence" value="ECO:0007669"/>
    <property type="project" value="TreeGrafter"/>
</dbReference>
<dbReference type="Pfam" id="PF00226">
    <property type="entry name" value="DnaJ"/>
    <property type="match status" value="1"/>
</dbReference>
<dbReference type="PANTHER" id="PTHR43096">
    <property type="entry name" value="DNAJ HOMOLOG 1, MITOCHONDRIAL-RELATED"/>
    <property type="match status" value="1"/>
</dbReference>
<reference evidence="4" key="1">
    <citation type="submission" date="2017-09" db="EMBL/GenBank/DDBJ databases">
        <title>Genome sequence of Nannocystis excedens DSM 71.</title>
        <authorList>
            <person name="Blom J."/>
        </authorList>
    </citation>
    <scope>NUCLEOTIDE SEQUENCE [LARGE SCALE GENOMIC DNA]</scope>
    <source>
        <strain evidence="4">type strain: E19</strain>
    </source>
</reference>
<proteinExistence type="predicted"/>
<dbReference type="InterPro" id="IPR036869">
    <property type="entry name" value="J_dom_sf"/>
</dbReference>
<dbReference type="PRINTS" id="PR00625">
    <property type="entry name" value="JDOMAIN"/>
</dbReference>
<name>A0A2C9D208_9HYPH</name>
<sequence length="204" mass="22496">MRNLYDVLGISRDATTEDIQKAKRRLARATHPDVAGGSKEAFQAVEEAARVLGDPETRLLYDATGHTPHDGLDEAAEGIVWAEVGKAMMSSDKPERLDIVGLARNSISDTIQTARSNIKKLTAAKVNAARMAGRFRTSLPNDPIAQRFAKIQRDADAEIESTKAKIKVFERALQIAEAYEFEREPTPSATACDGWVFVQTPRTW</sequence>
<dbReference type="RefSeq" id="WP_157775247.1">
    <property type="nucleotide sequence ID" value="NZ_LT960614.1"/>
</dbReference>
<dbReference type="PROSITE" id="PS50076">
    <property type="entry name" value="DNAJ_2"/>
    <property type="match status" value="1"/>
</dbReference>
<keyword evidence="1" id="KW-0143">Chaperone</keyword>
<dbReference type="Proteomes" id="UP000223606">
    <property type="component" value="Chromosome 1"/>
</dbReference>
<feature type="domain" description="J" evidence="2">
    <location>
        <begin position="3"/>
        <end position="65"/>
    </location>
</feature>
<dbReference type="SUPFAM" id="SSF46565">
    <property type="entry name" value="Chaperone J-domain"/>
    <property type="match status" value="1"/>
</dbReference>
<dbReference type="OrthoDB" id="7822896at2"/>
<dbReference type="AlphaFoldDB" id="A0A2C9D208"/>
<evidence type="ECO:0000313" key="3">
    <source>
        <dbReference type="EMBL" id="SON54280.1"/>
    </source>
</evidence>
<dbReference type="Gene3D" id="1.10.287.110">
    <property type="entry name" value="DnaJ domain"/>
    <property type="match status" value="1"/>
</dbReference>
<protein>
    <submittedName>
        <fullName evidence="3">Chaperone protein DnaJ</fullName>
    </submittedName>
</protein>
<dbReference type="GO" id="GO:0005737">
    <property type="term" value="C:cytoplasm"/>
    <property type="evidence" value="ECO:0007669"/>
    <property type="project" value="TreeGrafter"/>
</dbReference>
<evidence type="ECO:0000313" key="4">
    <source>
        <dbReference type="Proteomes" id="UP000223606"/>
    </source>
</evidence>